<accession>A0A9D2CQU7</accession>
<gene>
    <name evidence="1" type="ORF">H9821_04560</name>
</gene>
<comment type="caution">
    <text evidence="1">The sequence shown here is derived from an EMBL/GenBank/DDBJ whole genome shotgun (WGS) entry which is preliminary data.</text>
</comment>
<reference evidence="1" key="1">
    <citation type="journal article" date="2021" name="PeerJ">
        <title>Extensive microbial diversity within the chicken gut microbiome revealed by metagenomics and culture.</title>
        <authorList>
            <person name="Gilroy R."/>
            <person name="Ravi A."/>
            <person name="Getino M."/>
            <person name="Pursley I."/>
            <person name="Horton D.L."/>
            <person name="Alikhan N.F."/>
            <person name="Baker D."/>
            <person name="Gharbi K."/>
            <person name="Hall N."/>
            <person name="Watson M."/>
            <person name="Adriaenssens E.M."/>
            <person name="Foster-Nyarko E."/>
            <person name="Jarju S."/>
            <person name="Secka A."/>
            <person name="Antonio M."/>
            <person name="Oren A."/>
            <person name="Chaudhuri R.R."/>
            <person name="La Ragione R."/>
            <person name="Hildebrand F."/>
            <person name="Pallen M.J."/>
        </authorList>
    </citation>
    <scope>NUCLEOTIDE SEQUENCE</scope>
    <source>
        <strain evidence="1">ChiHjej12B11-9195</strain>
    </source>
</reference>
<evidence type="ECO:0000313" key="2">
    <source>
        <dbReference type="Proteomes" id="UP000824134"/>
    </source>
</evidence>
<dbReference type="Proteomes" id="UP000824134">
    <property type="component" value="Unassembled WGS sequence"/>
</dbReference>
<proteinExistence type="predicted"/>
<dbReference type="EMBL" id="DXCN01000038">
    <property type="protein sequence ID" value="HIY94922.1"/>
    <property type="molecule type" value="Genomic_DNA"/>
</dbReference>
<reference evidence="1" key="2">
    <citation type="submission" date="2021-04" db="EMBL/GenBank/DDBJ databases">
        <authorList>
            <person name="Gilroy R."/>
        </authorList>
    </citation>
    <scope>NUCLEOTIDE SEQUENCE</scope>
    <source>
        <strain evidence="1">ChiHjej12B11-9195</strain>
    </source>
</reference>
<dbReference type="AlphaFoldDB" id="A0A9D2CQU7"/>
<dbReference type="InterPro" id="IPR013207">
    <property type="entry name" value="LGFP"/>
</dbReference>
<dbReference type="Pfam" id="PF08310">
    <property type="entry name" value="LGFP"/>
    <property type="match status" value="1"/>
</dbReference>
<organism evidence="1 2">
    <name type="scientific">Candidatus Rothia avicola</name>
    <dbReference type="NCBI Taxonomy" id="2840478"/>
    <lineage>
        <taxon>Bacteria</taxon>
        <taxon>Bacillati</taxon>
        <taxon>Actinomycetota</taxon>
        <taxon>Actinomycetes</taxon>
        <taxon>Micrococcales</taxon>
        <taxon>Micrococcaceae</taxon>
        <taxon>Rothia</taxon>
    </lineage>
</organism>
<evidence type="ECO:0000313" key="1">
    <source>
        <dbReference type="EMBL" id="HIY94922.1"/>
    </source>
</evidence>
<protein>
    <submittedName>
        <fullName evidence="1">Uncharacterized protein</fullName>
    </submittedName>
</protein>
<name>A0A9D2CQU7_9MICC</name>
<sequence length="170" mass="18332">MVQIFERGTLYWSATTGAYPVNFSGGIGARYAAGGYERTYGFPVFAETAITGGAMQKFRTISGGYTAFYWTPAHHRTHTVWENGAIGGGVTQIFRTSTGAETVYTWSPSAGTHTLNGRGAIYAHWRNTGFTSVYGYPVSDEVHVGNGVYEVKFSLGKSIAWSSSSGVLVK</sequence>